<dbReference type="AlphaFoldDB" id="A0A329M106"/>
<keyword evidence="9" id="KW-0472">Membrane</keyword>
<evidence type="ECO:0000256" key="3">
    <source>
        <dbReference type="ARBA" id="ARBA00008725"/>
    </source>
</evidence>
<feature type="chain" id="PRO_5039754370" description="Phosphate-binding protein" evidence="12">
    <location>
        <begin position="21"/>
        <end position="307"/>
    </location>
</feature>
<feature type="compositionally biased region" description="Low complexity" evidence="13">
    <location>
        <begin position="36"/>
        <end position="59"/>
    </location>
</feature>
<dbReference type="GO" id="GO:0005886">
    <property type="term" value="C:plasma membrane"/>
    <property type="evidence" value="ECO:0007669"/>
    <property type="project" value="UniProtKB-SubCell"/>
</dbReference>
<keyword evidence="10 12" id="KW-0564">Palmitate</keyword>
<evidence type="ECO:0000256" key="4">
    <source>
        <dbReference type="ARBA" id="ARBA00011529"/>
    </source>
</evidence>
<dbReference type="PROSITE" id="PS51257">
    <property type="entry name" value="PROKAR_LIPOPROTEIN"/>
    <property type="match status" value="1"/>
</dbReference>
<dbReference type="NCBIfam" id="TIGR02136">
    <property type="entry name" value="ptsS_2"/>
    <property type="match status" value="1"/>
</dbReference>
<keyword evidence="6 12" id="KW-1003">Cell membrane</keyword>
<evidence type="ECO:0000256" key="12">
    <source>
        <dbReference type="RuleBase" id="RU367119"/>
    </source>
</evidence>
<dbReference type="InterPro" id="IPR011862">
    <property type="entry name" value="Phos-bd"/>
</dbReference>
<dbReference type="Gene3D" id="3.40.190.10">
    <property type="entry name" value="Periplasmic binding protein-like II"/>
    <property type="match status" value="2"/>
</dbReference>
<evidence type="ECO:0000256" key="13">
    <source>
        <dbReference type="SAM" id="MobiDB-lite"/>
    </source>
</evidence>
<evidence type="ECO:0000256" key="1">
    <source>
        <dbReference type="ARBA" id="ARBA00002841"/>
    </source>
</evidence>
<protein>
    <recommendedName>
        <fullName evidence="12">Phosphate-binding protein</fullName>
    </recommendedName>
</protein>
<evidence type="ECO:0000256" key="8">
    <source>
        <dbReference type="ARBA" id="ARBA00022729"/>
    </source>
</evidence>
<evidence type="ECO:0000313" key="16">
    <source>
        <dbReference type="Proteomes" id="UP000250369"/>
    </source>
</evidence>
<comment type="function">
    <text evidence="1">Part of the ABC transporter complex PstSACB involved in phosphate import.</text>
</comment>
<evidence type="ECO:0000256" key="11">
    <source>
        <dbReference type="ARBA" id="ARBA00023288"/>
    </source>
</evidence>
<comment type="subunit">
    <text evidence="4 12">The complex is composed of two ATP-binding proteins (PstB), two transmembrane proteins (PstC and PstA) and a solute-binding protein (PstS).</text>
</comment>
<feature type="signal peptide" evidence="12">
    <location>
        <begin position="1"/>
        <end position="20"/>
    </location>
</feature>
<comment type="subcellular location">
    <subcellularLocation>
        <location evidence="2 12">Cell membrane</location>
        <topology evidence="2 12">Lipid-anchor</topology>
    </subcellularLocation>
</comment>
<keyword evidence="5 12" id="KW-0813">Transport</keyword>
<keyword evidence="16" id="KW-1185">Reference proteome</keyword>
<dbReference type="OrthoDB" id="9790048at2"/>
<keyword evidence="8 12" id="KW-0732">Signal</keyword>
<comment type="similarity">
    <text evidence="3 12">Belongs to the PstS family.</text>
</comment>
<evidence type="ECO:0000313" key="15">
    <source>
        <dbReference type="EMBL" id="RAV10577.1"/>
    </source>
</evidence>
<accession>A0A329M106</accession>
<dbReference type="Proteomes" id="UP000250369">
    <property type="component" value="Unassembled WGS sequence"/>
</dbReference>
<dbReference type="PANTHER" id="PTHR30570">
    <property type="entry name" value="PERIPLASMIC PHOSPHATE BINDING COMPONENT OF PHOSPHATE ABC TRANSPORTER"/>
    <property type="match status" value="1"/>
</dbReference>
<evidence type="ECO:0000256" key="9">
    <source>
        <dbReference type="ARBA" id="ARBA00023136"/>
    </source>
</evidence>
<evidence type="ECO:0000256" key="10">
    <source>
        <dbReference type="ARBA" id="ARBA00023139"/>
    </source>
</evidence>
<proteinExistence type="inferred from homology"/>
<dbReference type="GO" id="GO:0006817">
    <property type="term" value="P:phosphate ion transport"/>
    <property type="evidence" value="ECO:0007669"/>
    <property type="project" value="UniProtKB-UniRule"/>
</dbReference>
<reference evidence="15 16" key="1">
    <citation type="journal article" date="2009" name="Int. J. Syst. Evol. Microbiol.">
        <title>Paenibacillus contaminans sp. nov., isolated from a contaminated laboratory plate.</title>
        <authorList>
            <person name="Chou J.H."/>
            <person name="Lee J.H."/>
            <person name="Lin M.C."/>
            <person name="Chang P.S."/>
            <person name="Arun A.B."/>
            <person name="Young C.C."/>
            <person name="Chen W.M."/>
        </authorList>
    </citation>
    <scope>NUCLEOTIDE SEQUENCE [LARGE SCALE GENOMIC DNA]</scope>
    <source>
        <strain evidence="15 16">CKOBP-6</strain>
    </source>
</reference>
<dbReference type="CDD" id="cd13653">
    <property type="entry name" value="PBP2_phosphate_like_1"/>
    <property type="match status" value="1"/>
</dbReference>
<dbReference type="EMBL" id="QMFB01000042">
    <property type="protein sequence ID" value="RAV10577.1"/>
    <property type="molecule type" value="Genomic_DNA"/>
</dbReference>
<dbReference type="PANTHER" id="PTHR30570:SF4">
    <property type="entry name" value="PHOSPHATE-BINDING PROTEIN PSTS 1"/>
    <property type="match status" value="1"/>
</dbReference>
<evidence type="ECO:0000256" key="7">
    <source>
        <dbReference type="ARBA" id="ARBA00022592"/>
    </source>
</evidence>
<organism evidence="15 16">
    <name type="scientific">Paenibacillus contaminans</name>
    <dbReference type="NCBI Taxonomy" id="450362"/>
    <lineage>
        <taxon>Bacteria</taxon>
        <taxon>Bacillati</taxon>
        <taxon>Bacillota</taxon>
        <taxon>Bacilli</taxon>
        <taxon>Bacillales</taxon>
        <taxon>Paenibacillaceae</taxon>
        <taxon>Paenibacillus</taxon>
    </lineage>
</organism>
<dbReference type="RefSeq" id="WP_113036163.1">
    <property type="nucleotide sequence ID" value="NZ_QMFB01000042.1"/>
</dbReference>
<feature type="region of interest" description="Disordered" evidence="13">
    <location>
        <begin position="28"/>
        <end position="62"/>
    </location>
</feature>
<gene>
    <name evidence="15" type="ORF">DQG23_37480</name>
</gene>
<comment type="caution">
    <text evidence="15">The sequence shown here is derived from an EMBL/GenBank/DDBJ whole genome shotgun (WGS) entry which is preliminary data.</text>
</comment>
<keyword evidence="7 12" id="KW-0592">Phosphate transport</keyword>
<dbReference type="Pfam" id="PF12849">
    <property type="entry name" value="PBP_like_2"/>
    <property type="match status" value="1"/>
</dbReference>
<comment type="function">
    <text evidence="12">Involved in the system for phosphate transport across the cytoplasmic membrane.</text>
</comment>
<feature type="domain" description="PBP" evidence="14">
    <location>
        <begin position="56"/>
        <end position="288"/>
    </location>
</feature>
<evidence type="ECO:0000259" key="14">
    <source>
        <dbReference type="Pfam" id="PF12849"/>
    </source>
</evidence>
<dbReference type="InterPro" id="IPR024370">
    <property type="entry name" value="PBP_domain"/>
</dbReference>
<dbReference type="SUPFAM" id="SSF53850">
    <property type="entry name" value="Periplasmic binding protein-like II"/>
    <property type="match status" value="1"/>
</dbReference>
<keyword evidence="11 12" id="KW-0449">Lipoprotein</keyword>
<sequence>MFKHVSKKAMSLALASILVAGVAAGCGNKEEKKDGAASSSPSASTAPSTSPSTAPSKSPEITGTVTASGSTALQPLVQQAATEFMNKNPKVTVQVTGGGSGTGVKNVADGVSSIGNSDVEADAQYKDKLVEHIVAIAPFALIVNKDVKVENLTKQQAADIYSGKITNWKEVGGEDKKIQLIHRQDSSGSRKLVASIIMNGAAFSKEGVTQDSSKTVAEAVGTTSGSIGYVDTPYLTEATKALKIDDVAYSKEAIKDGKYPLYGVERMYTKGQPDAVTKAFLDYILSKEFQEGQVEKLKFLPANLLKK</sequence>
<evidence type="ECO:0000256" key="6">
    <source>
        <dbReference type="ARBA" id="ARBA00022475"/>
    </source>
</evidence>
<name>A0A329M106_9BACL</name>
<dbReference type="GO" id="GO:0042301">
    <property type="term" value="F:phosphate ion binding"/>
    <property type="evidence" value="ECO:0007669"/>
    <property type="project" value="UniProtKB-UniRule"/>
</dbReference>
<dbReference type="InterPro" id="IPR050811">
    <property type="entry name" value="Phosphate_ABC_transporter"/>
</dbReference>
<evidence type="ECO:0000256" key="2">
    <source>
        <dbReference type="ARBA" id="ARBA00004193"/>
    </source>
</evidence>
<evidence type="ECO:0000256" key="5">
    <source>
        <dbReference type="ARBA" id="ARBA00022448"/>
    </source>
</evidence>